<feature type="chain" id="PRO_5030976210" evidence="1">
    <location>
        <begin position="22"/>
        <end position="171"/>
    </location>
</feature>
<comment type="caution">
    <text evidence="2">The sequence shown here is derived from an EMBL/GenBank/DDBJ whole genome shotgun (WGS) entry which is preliminary data.</text>
</comment>
<keyword evidence="1" id="KW-0732">Signal</keyword>
<dbReference type="AlphaFoldDB" id="A0A7W3FJ36"/>
<keyword evidence="3" id="KW-1185">Reference proteome</keyword>
<dbReference type="RefSeq" id="WP_182337579.1">
    <property type="nucleotide sequence ID" value="NZ_JACGXS010000001.1"/>
</dbReference>
<gene>
    <name evidence="2" type="ORF">H4O11_00975</name>
</gene>
<protein>
    <submittedName>
        <fullName evidence="2">WG repeat-containing protein</fullName>
    </submittedName>
</protein>
<reference evidence="2 3" key="1">
    <citation type="submission" date="2020-08" db="EMBL/GenBank/DDBJ databases">
        <title>Stenotrophomonas tumulicola JCM 30961.</title>
        <authorList>
            <person name="Deng Y."/>
        </authorList>
    </citation>
    <scope>NUCLEOTIDE SEQUENCE [LARGE SCALE GENOMIC DNA]</scope>
    <source>
        <strain evidence="2 3">JCM 30961</strain>
    </source>
</reference>
<sequence length="171" mass="18183">MIGLRRPLLGALLLASGSALAGGCQQFDTGHGPVDLPGCRLDGGHVVLESSALGALDYDTDGLAVVLAGDGYHLVTRQGRSLPVPTYDNGPDALQEGRVRGRVGKRLGFFDARLQPAFATTFDFAWPYEDGRARVCNGCRPGPPDDSGDGHVPVVGGEWFWIDRQGQRLPD</sequence>
<dbReference type="Proteomes" id="UP000547058">
    <property type="component" value="Unassembled WGS sequence"/>
</dbReference>
<accession>A0A7W3FJ36</accession>
<proteinExistence type="predicted"/>
<evidence type="ECO:0000313" key="3">
    <source>
        <dbReference type="Proteomes" id="UP000547058"/>
    </source>
</evidence>
<evidence type="ECO:0000313" key="2">
    <source>
        <dbReference type="EMBL" id="MBA8680385.1"/>
    </source>
</evidence>
<feature type="signal peptide" evidence="1">
    <location>
        <begin position="1"/>
        <end position="21"/>
    </location>
</feature>
<name>A0A7W3FJ36_9GAMM</name>
<dbReference type="PROSITE" id="PS51257">
    <property type="entry name" value="PROKAR_LIPOPROTEIN"/>
    <property type="match status" value="1"/>
</dbReference>
<dbReference type="EMBL" id="JACGXS010000001">
    <property type="protein sequence ID" value="MBA8680385.1"/>
    <property type="molecule type" value="Genomic_DNA"/>
</dbReference>
<organism evidence="2 3">
    <name type="scientific">Stenotrophomonas tumulicola</name>
    <dbReference type="NCBI Taxonomy" id="1685415"/>
    <lineage>
        <taxon>Bacteria</taxon>
        <taxon>Pseudomonadati</taxon>
        <taxon>Pseudomonadota</taxon>
        <taxon>Gammaproteobacteria</taxon>
        <taxon>Lysobacterales</taxon>
        <taxon>Lysobacteraceae</taxon>
        <taxon>Stenotrophomonas</taxon>
    </lineage>
</organism>
<evidence type="ECO:0000256" key="1">
    <source>
        <dbReference type="SAM" id="SignalP"/>
    </source>
</evidence>